<accession>A0A2P6RRE4</accession>
<dbReference type="Proteomes" id="UP000238479">
    <property type="component" value="Chromosome 2"/>
</dbReference>
<dbReference type="Gramene" id="PRQ49000">
    <property type="protein sequence ID" value="PRQ49000"/>
    <property type="gene ID" value="RchiOBHm_Chr2g0116991"/>
</dbReference>
<reference evidence="1 2" key="1">
    <citation type="journal article" date="2018" name="Nat. Genet.">
        <title>The Rosa genome provides new insights in the design of modern roses.</title>
        <authorList>
            <person name="Bendahmane M."/>
        </authorList>
    </citation>
    <scope>NUCLEOTIDE SEQUENCE [LARGE SCALE GENOMIC DNA]</scope>
    <source>
        <strain evidence="2">cv. Old Blush</strain>
    </source>
</reference>
<evidence type="ECO:0000313" key="1">
    <source>
        <dbReference type="EMBL" id="PRQ49000.1"/>
    </source>
</evidence>
<sequence length="71" mass="8052">MFYGILEISTEFASNEHGFREKVSSLTMHLSNLLASSNRNLVRHGSSNVVIWQCPRIENGFWPRQCGVPTT</sequence>
<evidence type="ECO:0000313" key="2">
    <source>
        <dbReference type="Proteomes" id="UP000238479"/>
    </source>
</evidence>
<comment type="caution">
    <text evidence="1">The sequence shown here is derived from an EMBL/GenBank/DDBJ whole genome shotgun (WGS) entry which is preliminary data.</text>
</comment>
<dbReference type="AlphaFoldDB" id="A0A2P6RRE4"/>
<organism evidence="1 2">
    <name type="scientific">Rosa chinensis</name>
    <name type="common">China rose</name>
    <dbReference type="NCBI Taxonomy" id="74649"/>
    <lineage>
        <taxon>Eukaryota</taxon>
        <taxon>Viridiplantae</taxon>
        <taxon>Streptophyta</taxon>
        <taxon>Embryophyta</taxon>
        <taxon>Tracheophyta</taxon>
        <taxon>Spermatophyta</taxon>
        <taxon>Magnoliopsida</taxon>
        <taxon>eudicotyledons</taxon>
        <taxon>Gunneridae</taxon>
        <taxon>Pentapetalae</taxon>
        <taxon>rosids</taxon>
        <taxon>fabids</taxon>
        <taxon>Rosales</taxon>
        <taxon>Rosaceae</taxon>
        <taxon>Rosoideae</taxon>
        <taxon>Rosoideae incertae sedis</taxon>
        <taxon>Rosa</taxon>
    </lineage>
</organism>
<proteinExistence type="predicted"/>
<dbReference type="EMBL" id="PDCK01000040">
    <property type="protein sequence ID" value="PRQ49000.1"/>
    <property type="molecule type" value="Genomic_DNA"/>
</dbReference>
<gene>
    <name evidence="1" type="ORF">RchiOBHm_Chr2g0116991</name>
</gene>
<protein>
    <submittedName>
        <fullName evidence="1">Uncharacterized protein</fullName>
    </submittedName>
</protein>
<keyword evidence="2" id="KW-1185">Reference proteome</keyword>
<name>A0A2P6RRE4_ROSCH</name>